<protein>
    <recommendedName>
        <fullName evidence="3">DNA-binding protein</fullName>
    </recommendedName>
</protein>
<gene>
    <name evidence="1" type="ORF">SAMN05660299_00271</name>
</gene>
<dbReference type="RefSeq" id="WP_091647509.1">
    <property type="nucleotide sequence ID" value="NZ_FNHQ01000002.1"/>
</dbReference>
<dbReference type="InterPro" id="IPR010982">
    <property type="entry name" value="Lambda_DNA-bd_dom_sf"/>
</dbReference>
<dbReference type="AlphaFoldDB" id="A0A1G9QT29"/>
<evidence type="ECO:0000313" key="1">
    <source>
        <dbReference type="EMBL" id="SDM14134.1"/>
    </source>
</evidence>
<sequence>MYQNLIKEMANKHIVQSQISDLLEIRPATVSDKIQGKSRFYFDEAMKIKKVFFPAFDMEYLFYSADN</sequence>
<reference evidence="1 2" key="1">
    <citation type="submission" date="2016-10" db="EMBL/GenBank/DDBJ databases">
        <authorList>
            <person name="de Groot N.N."/>
        </authorList>
    </citation>
    <scope>NUCLEOTIDE SEQUENCE [LARGE SCALE GENOMIC DNA]</scope>
    <source>
        <strain evidence="1 2">DSM 16981</strain>
    </source>
</reference>
<dbReference type="SUPFAM" id="SSF47413">
    <property type="entry name" value="lambda repressor-like DNA-binding domains"/>
    <property type="match status" value="1"/>
</dbReference>
<dbReference type="OrthoDB" id="2064246at2"/>
<accession>A0A1G9QT29</accession>
<dbReference type="GO" id="GO:0003677">
    <property type="term" value="F:DNA binding"/>
    <property type="evidence" value="ECO:0007669"/>
    <property type="project" value="InterPro"/>
</dbReference>
<keyword evidence="2" id="KW-1185">Reference proteome</keyword>
<proteinExistence type="predicted"/>
<dbReference type="STRING" id="349095.SAMN05660299_00271"/>
<dbReference type="Proteomes" id="UP000199309">
    <property type="component" value="Unassembled WGS sequence"/>
</dbReference>
<dbReference type="EMBL" id="FNHQ01000002">
    <property type="protein sequence ID" value="SDM14134.1"/>
    <property type="molecule type" value="Genomic_DNA"/>
</dbReference>
<name>A0A1G9QT29_9FIRM</name>
<evidence type="ECO:0000313" key="2">
    <source>
        <dbReference type="Proteomes" id="UP000199309"/>
    </source>
</evidence>
<organism evidence="1 2">
    <name type="scientific">Megasphaera paucivorans</name>
    <dbReference type="NCBI Taxonomy" id="349095"/>
    <lineage>
        <taxon>Bacteria</taxon>
        <taxon>Bacillati</taxon>
        <taxon>Bacillota</taxon>
        <taxon>Negativicutes</taxon>
        <taxon>Veillonellales</taxon>
        <taxon>Veillonellaceae</taxon>
        <taxon>Megasphaera</taxon>
    </lineage>
</organism>
<evidence type="ECO:0008006" key="3">
    <source>
        <dbReference type="Google" id="ProtNLM"/>
    </source>
</evidence>